<keyword evidence="4" id="KW-0732">Signal</keyword>
<keyword evidence="3" id="KW-0812">Transmembrane</keyword>
<dbReference type="PANTHER" id="PTHR24369">
    <property type="entry name" value="ANTIGEN BSP, PUTATIVE-RELATED"/>
    <property type="match status" value="1"/>
</dbReference>
<feature type="non-terminal residue" evidence="5">
    <location>
        <position position="1"/>
    </location>
</feature>
<keyword evidence="2" id="KW-0677">Repeat</keyword>
<dbReference type="Gene3D" id="3.80.10.10">
    <property type="entry name" value="Ribonuclease Inhibitor"/>
    <property type="match status" value="1"/>
</dbReference>
<feature type="signal peptide" evidence="4">
    <location>
        <begin position="1"/>
        <end position="35"/>
    </location>
</feature>
<dbReference type="EMBL" id="WBNH01007820">
    <property type="protein sequence ID" value="NXX82048.1"/>
    <property type="molecule type" value="Genomic_DNA"/>
</dbReference>
<feature type="transmembrane region" description="Helical" evidence="3">
    <location>
        <begin position="207"/>
        <end position="229"/>
    </location>
</feature>
<dbReference type="PANTHER" id="PTHR24369:SF217">
    <property type="entry name" value="LEUCINE-RICH REPEAT-CONTAINING PROTEIN 3B-LIKE"/>
    <property type="match status" value="1"/>
</dbReference>
<protein>
    <submittedName>
        <fullName evidence="5">LRC3B protein</fullName>
    </submittedName>
</protein>
<dbReference type="GO" id="GO:0005886">
    <property type="term" value="C:plasma membrane"/>
    <property type="evidence" value="ECO:0007669"/>
    <property type="project" value="TreeGrafter"/>
</dbReference>
<keyword evidence="1" id="KW-0433">Leucine-rich repeat</keyword>
<dbReference type="Pfam" id="PF13855">
    <property type="entry name" value="LRR_8"/>
    <property type="match status" value="1"/>
</dbReference>
<feature type="non-terminal residue" evidence="5">
    <location>
        <position position="262"/>
    </location>
</feature>
<dbReference type="InterPro" id="IPR003591">
    <property type="entry name" value="Leu-rich_rpt_typical-subtyp"/>
</dbReference>
<dbReference type="InterPro" id="IPR032675">
    <property type="entry name" value="LRR_dom_sf"/>
</dbReference>
<evidence type="ECO:0000313" key="5">
    <source>
        <dbReference type="EMBL" id="NXX82048.1"/>
    </source>
</evidence>
<dbReference type="OrthoDB" id="1416801at2759"/>
<dbReference type="PROSITE" id="PS51450">
    <property type="entry name" value="LRR"/>
    <property type="match status" value="1"/>
</dbReference>
<dbReference type="AlphaFoldDB" id="A0A852KY03"/>
<dbReference type="Proteomes" id="UP000654395">
    <property type="component" value="Unassembled WGS sequence"/>
</dbReference>
<sequence length="262" mass="29629">QHHARCTASLPNLGTMWLLLQSLLLLASCLHSATAFPKGCYPSEVEGLKTFRCSNARLTEVPRDILNTTKKLYLDSDRIPFLPRDAFWDLPLLLELDLSHNAIVGIESRAFQGLAEHLHSLDLSSNRLVSISKDAFSNLKAKVNLSNNPWLCDCQLQELIRTVDLVVGSLGGIICDSSTQEEHMGKAFLQVIADMDLSNMYKKTTDIAMLVTMFGRFTMVISYLVYYVWQNQEDAWRHLEYLKSLPSKQRRSEESSTISTMV</sequence>
<name>A0A852KY03_UROIN</name>
<proteinExistence type="predicted"/>
<evidence type="ECO:0000313" key="6">
    <source>
        <dbReference type="Proteomes" id="UP000654395"/>
    </source>
</evidence>
<dbReference type="InterPro" id="IPR050541">
    <property type="entry name" value="LRR_TM_domain-containing"/>
</dbReference>
<evidence type="ECO:0000256" key="1">
    <source>
        <dbReference type="ARBA" id="ARBA00022614"/>
    </source>
</evidence>
<evidence type="ECO:0000256" key="4">
    <source>
        <dbReference type="SAM" id="SignalP"/>
    </source>
</evidence>
<feature type="chain" id="PRO_5032851250" evidence="4">
    <location>
        <begin position="36"/>
        <end position="262"/>
    </location>
</feature>
<accession>A0A852KY03</accession>
<comment type="caution">
    <text evidence="5">The sequence shown here is derived from an EMBL/GenBank/DDBJ whole genome shotgun (WGS) entry which is preliminary data.</text>
</comment>
<evidence type="ECO:0000256" key="3">
    <source>
        <dbReference type="SAM" id="Phobius"/>
    </source>
</evidence>
<gene>
    <name evidence="5" type="primary">Lrrc3b_1</name>
    <name evidence="5" type="ORF">UROIND_R11264</name>
</gene>
<dbReference type="Pfam" id="PF00560">
    <property type="entry name" value="LRR_1"/>
    <property type="match status" value="1"/>
</dbReference>
<keyword evidence="6" id="KW-1185">Reference proteome</keyword>
<dbReference type="SUPFAM" id="SSF52058">
    <property type="entry name" value="L domain-like"/>
    <property type="match status" value="1"/>
</dbReference>
<evidence type="ECO:0000256" key="2">
    <source>
        <dbReference type="ARBA" id="ARBA00022737"/>
    </source>
</evidence>
<keyword evidence="3" id="KW-0472">Membrane</keyword>
<keyword evidence="3" id="KW-1133">Transmembrane helix</keyword>
<reference evidence="5" key="1">
    <citation type="submission" date="2020-02" db="EMBL/GenBank/DDBJ databases">
        <title>Bird 10,000 Genomes (B10K) Project - Family phase.</title>
        <authorList>
            <person name="Zhang G."/>
        </authorList>
    </citation>
    <scope>NUCLEOTIDE SEQUENCE</scope>
    <source>
        <strain evidence="5">B10K-DU-030-59</strain>
    </source>
</reference>
<dbReference type="InterPro" id="IPR001611">
    <property type="entry name" value="Leu-rich_rpt"/>
</dbReference>
<organism evidence="5 6">
    <name type="scientific">Urocolius indicus</name>
    <name type="common">Red-faced mousebird</name>
    <name type="synonym">Colius indicus</name>
    <dbReference type="NCBI Taxonomy" id="458196"/>
    <lineage>
        <taxon>Eukaryota</taxon>
        <taxon>Metazoa</taxon>
        <taxon>Chordata</taxon>
        <taxon>Craniata</taxon>
        <taxon>Vertebrata</taxon>
        <taxon>Euteleostomi</taxon>
        <taxon>Archelosauria</taxon>
        <taxon>Archosauria</taxon>
        <taxon>Dinosauria</taxon>
        <taxon>Saurischia</taxon>
        <taxon>Theropoda</taxon>
        <taxon>Coelurosauria</taxon>
        <taxon>Aves</taxon>
        <taxon>Neognathae</taxon>
        <taxon>Neoaves</taxon>
        <taxon>Telluraves</taxon>
        <taxon>Coraciimorphae</taxon>
        <taxon>Coliiformes</taxon>
        <taxon>Coliidae</taxon>
        <taxon>Urocolius</taxon>
    </lineage>
</organism>
<dbReference type="SMART" id="SM00369">
    <property type="entry name" value="LRR_TYP"/>
    <property type="match status" value="2"/>
</dbReference>